<keyword evidence="6" id="KW-1185">Reference proteome</keyword>
<dbReference type="CDD" id="cd01007">
    <property type="entry name" value="PBP2_BvgS_HisK_like"/>
    <property type="match status" value="1"/>
</dbReference>
<dbReference type="Gene3D" id="3.40.190.10">
    <property type="entry name" value="Periplasmic binding protein-like II"/>
    <property type="match status" value="2"/>
</dbReference>
<keyword evidence="2" id="KW-0812">Transmembrane</keyword>
<sequence>MGIRLFLLLLVLSAFAWSRPAMAGALQLDDETQRWLAVHRTIYYAPESDYGPFVFTDAQGVPQGLSVDFLQLIGEQAGIRFAALPAAPLSQNLEGVKLGKVDVLTSLRPTPERAQWLDFSKPYVLVPAALAVRSGAGQPDLAALAGKRVAVGKGYAVEGFVREHYPSLRWEAVPDDASGLRLLRGGQVEAMVLDEASFAFIVKREGWKDLTLGDRVGYDYPLSMAYRKDWPELGRIFDAALLALPPDQKTVVLTRWLPERQHGTRRGDNAIAAGGIAIVAAGIAVLLYSRLRKQRAA</sequence>
<dbReference type="AlphaFoldDB" id="A0A1W1XNM4"/>
<dbReference type="SUPFAM" id="SSF53850">
    <property type="entry name" value="Periplasmic binding protein-like II"/>
    <property type="match status" value="1"/>
</dbReference>
<organism evidence="5 6">
    <name type="scientific">Andreprevotia lacus DSM 23236</name>
    <dbReference type="NCBI Taxonomy" id="1121001"/>
    <lineage>
        <taxon>Bacteria</taxon>
        <taxon>Pseudomonadati</taxon>
        <taxon>Pseudomonadota</taxon>
        <taxon>Betaproteobacteria</taxon>
        <taxon>Neisseriales</taxon>
        <taxon>Chitinibacteraceae</taxon>
        <taxon>Andreprevotia</taxon>
    </lineage>
</organism>
<dbReference type="EMBL" id="FWXD01000011">
    <property type="protein sequence ID" value="SMC25580.1"/>
    <property type="molecule type" value="Genomic_DNA"/>
</dbReference>
<evidence type="ECO:0000256" key="3">
    <source>
        <dbReference type="SAM" id="SignalP"/>
    </source>
</evidence>
<dbReference type="PANTHER" id="PTHR35936:SF32">
    <property type="entry name" value="MEMBRANE-BOUND LYTIC MUREIN TRANSGLYCOSYLASE F"/>
    <property type="match status" value="1"/>
</dbReference>
<dbReference type="RefSeq" id="WP_084090867.1">
    <property type="nucleotide sequence ID" value="NZ_FWXD01000011.1"/>
</dbReference>
<protein>
    <submittedName>
        <fullName evidence="5">ABC-type amino acid transport substrate-binding protein</fullName>
    </submittedName>
</protein>
<gene>
    <name evidence="5" type="ORF">SAMN02745857_02221</name>
</gene>
<accession>A0A1W1XNM4</accession>
<evidence type="ECO:0000256" key="2">
    <source>
        <dbReference type="SAM" id="Phobius"/>
    </source>
</evidence>
<name>A0A1W1XNM4_9NEIS</name>
<reference evidence="5 6" key="1">
    <citation type="submission" date="2017-04" db="EMBL/GenBank/DDBJ databases">
        <authorList>
            <person name="Afonso C.L."/>
            <person name="Miller P.J."/>
            <person name="Scott M.A."/>
            <person name="Spackman E."/>
            <person name="Goraichik I."/>
            <person name="Dimitrov K.M."/>
            <person name="Suarez D.L."/>
            <person name="Swayne D.E."/>
        </authorList>
    </citation>
    <scope>NUCLEOTIDE SEQUENCE [LARGE SCALE GENOMIC DNA]</scope>
    <source>
        <strain evidence="5 6">DSM 23236</strain>
    </source>
</reference>
<feature type="transmembrane region" description="Helical" evidence="2">
    <location>
        <begin position="270"/>
        <end position="288"/>
    </location>
</feature>
<dbReference type="STRING" id="1121001.SAMN02745857_02221"/>
<evidence type="ECO:0000256" key="1">
    <source>
        <dbReference type="ARBA" id="ARBA00022729"/>
    </source>
</evidence>
<feature type="signal peptide" evidence="3">
    <location>
        <begin position="1"/>
        <end position="23"/>
    </location>
</feature>
<evidence type="ECO:0000313" key="5">
    <source>
        <dbReference type="EMBL" id="SMC25580.1"/>
    </source>
</evidence>
<dbReference type="PANTHER" id="PTHR35936">
    <property type="entry name" value="MEMBRANE-BOUND LYTIC MUREIN TRANSGLYCOSYLASE F"/>
    <property type="match status" value="1"/>
</dbReference>
<keyword evidence="1 3" id="KW-0732">Signal</keyword>
<feature type="chain" id="PRO_5012686996" evidence="3">
    <location>
        <begin position="24"/>
        <end position="297"/>
    </location>
</feature>
<evidence type="ECO:0000313" key="6">
    <source>
        <dbReference type="Proteomes" id="UP000192761"/>
    </source>
</evidence>
<dbReference type="OrthoDB" id="7677520at2"/>
<keyword evidence="2" id="KW-0472">Membrane</keyword>
<dbReference type="Proteomes" id="UP000192761">
    <property type="component" value="Unassembled WGS sequence"/>
</dbReference>
<dbReference type="SMART" id="SM00062">
    <property type="entry name" value="PBPb"/>
    <property type="match status" value="1"/>
</dbReference>
<feature type="domain" description="Solute-binding protein family 3/N-terminal" evidence="4">
    <location>
        <begin position="41"/>
        <end position="260"/>
    </location>
</feature>
<proteinExistence type="predicted"/>
<dbReference type="InterPro" id="IPR001638">
    <property type="entry name" value="Solute-binding_3/MltF_N"/>
</dbReference>
<dbReference type="Pfam" id="PF00497">
    <property type="entry name" value="SBP_bac_3"/>
    <property type="match status" value="1"/>
</dbReference>
<evidence type="ECO:0000259" key="4">
    <source>
        <dbReference type="SMART" id="SM00062"/>
    </source>
</evidence>
<keyword evidence="2" id="KW-1133">Transmembrane helix</keyword>